<sequence length="241" mass="27088">MFIDTPPLVSYVHIMPSAPLPYAPYSLRRTPRRRAAPLRPRDLVVKPKPPRQPTLPAERFSAALLNADSLGLQCVKHKEPLHNIVVRIHAEEIKGAVEGIFQDPSIFKLHLTLEPVMYMRPLKVVLAEFVGDECQLSAPTWLSRLWHADGKSAQRVRSYEWVITYVFNLLAIPGLVLPTLPVWTEVLQYAVHIKDRVAALENLIVEETDVSVAQESNGMEIIPPVEVAEVHLEGHMANLAI</sequence>
<keyword evidence="2" id="KW-1185">Reference proteome</keyword>
<comment type="caution">
    <text evidence="1">The sequence shown here is derived from an EMBL/GenBank/DDBJ whole genome shotgun (WGS) entry which is preliminary data.</text>
</comment>
<gene>
    <name evidence="1" type="ORF">TRAPUB_4055</name>
</gene>
<dbReference type="EMBL" id="MNAD01000134">
    <property type="protein sequence ID" value="OJT15783.1"/>
    <property type="molecule type" value="Genomic_DNA"/>
</dbReference>
<proteinExistence type="predicted"/>
<name>A0A1M2W7H4_TRAPU</name>
<dbReference type="OrthoDB" id="2757706at2759"/>
<evidence type="ECO:0000313" key="1">
    <source>
        <dbReference type="EMBL" id="OJT15783.1"/>
    </source>
</evidence>
<protein>
    <submittedName>
        <fullName evidence="1">Uncharacterized protein</fullName>
    </submittedName>
</protein>
<dbReference type="OMA" id="EGHMANL"/>
<reference evidence="1 2" key="1">
    <citation type="submission" date="2016-10" db="EMBL/GenBank/DDBJ databases">
        <title>Genome sequence of the basidiomycete white-rot fungus Trametes pubescens.</title>
        <authorList>
            <person name="Makela M.R."/>
            <person name="Granchi Z."/>
            <person name="Peng M."/>
            <person name="De Vries R.P."/>
            <person name="Grigoriev I."/>
            <person name="Riley R."/>
            <person name="Hilden K."/>
        </authorList>
    </citation>
    <scope>NUCLEOTIDE SEQUENCE [LARGE SCALE GENOMIC DNA]</scope>
    <source>
        <strain evidence="1 2">FBCC735</strain>
    </source>
</reference>
<evidence type="ECO:0000313" key="2">
    <source>
        <dbReference type="Proteomes" id="UP000184267"/>
    </source>
</evidence>
<organism evidence="1 2">
    <name type="scientific">Trametes pubescens</name>
    <name type="common">White-rot fungus</name>
    <dbReference type="NCBI Taxonomy" id="154538"/>
    <lineage>
        <taxon>Eukaryota</taxon>
        <taxon>Fungi</taxon>
        <taxon>Dikarya</taxon>
        <taxon>Basidiomycota</taxon>
        <taxon>Agaricomycotina</taxon>
        <taxon>Agaricomycetes</taxon>
        <taxon>Polyporales</taxon>
        <taxon>Polyporaceae</taxon>
        <taxon>Trametes</taxon>
    </lineage>
</organism>
<dbReference type="Proteomes" id="UP000184267">
    <property type="component" value="Unassembled WGS sequence"/>
</dbReference>
<accession>A0A1M2W7H4</accession>
<dbReference type="AlphaFoldDB" id="A0A1M2W7H4"/>